<organism evidence="9 10">
    <name type="scientific">Salinarimonas soli</name>
    <dbReference type="NCBI Taxonomy" id="1638099"/>
    <lineage>
        <taxon>Bacteria</taxon>
        <taxon>Pseudomonadati</taxon>
        <taxon>Pseudomonadota</taxon>
        <taxon>Alphaproteobacteria</taxon>
        <taxon>Hyphomicrobiales</taxon>
        <taxon>Salinarimonadaceae</taxon>
        <taxon>Salinarimonas</taxon>
    </lineage>
</organism>
<dbReference type="Proteomes" id="UP000323142">
    <property type="component" value="Unassembled WGS sequence"/>
</dbReference>
<dbReference type="OrthoDB" id="5377431at2"/>
<evidence type="ECO:0000256" key="7">
    <source>
        <dbReference type="SAM" id="SignalP"/>
    </source>
</evidence>
<dbReference type="EC" id="3.5.2.6" evidence="3 6"/>
<keyword evidence="5 6" id="KW-0046">Antibiotic resistance</keyword>
<evidence type="ECO:0000256" key="4">
    <source>
        <dbReference type="ARBA" id="ARBA00022801"/>
    </source>
</evidence>
<gene>
    <name evidence="9" type="ORF">F0L46_19550</name>
</gene>
<dbReference type="InterPro" id="IPR001586">
    <property type="entry name" value="Beta-lactam_class-C_AS"/>
</dbReference>
<keyword evidence="10" id="KW-1185">Reference proteome</keyword>
<keyword evidence="7" id="KW-0732">Signal</keyword>
<dbReference type="InterPro" id="IPR050491">
    <property type="entry name" value="AmpC-like"/>
</dbReference>
<proteinExistence type="inferred from homology"/>
<evidence type="ECO:0000259" key="8">
    <source>
        <dbReference type="Pfam" id="PF00144"/>
    </source>
</evidence>
<feature type="domain" description="Beta-lactamase-related" evidence="8">
    <location>
        <begin position="41"/>
        <end position="383"/>
    </location>
</feature>
<keyword evidence="4 6" id="KW-0378">Hydrolase</keyword>
<dbReference type="Gene3D" id="3.40.710.10">
    <property type="entry name" value="DD-peptidase/beta-lactamase superfamily"/>
    <property type="match status" value="1"/>
</dbReference>
<sequence>MNARQPPLAARPLAGLILAALATGAHAADGPGRDRIERVVAEAIRPVMEAHSLPGMAVAVTIDGQRHVFGYGVASRESGRPVTESTLFEIGSVSKTFAATLAAYGAASGALRLSDKASRHMPALSGSRFDEISLLDLGTYTAGGLPLQFPREVKDEATMITYFKAWQPAYAPGTYRLYSNPSLGLFGNLAARGMGGSFDGLMEGRLLPLLGLTGTFLKVPKARMGDYAQGYTGEGRPVRVNPGVFASEAYGIKTSAADLIRFVEANIDPSRLDGTLRRAIDDTHLAYDRVGPMMQGLGWEMLAEPTLRQLVDATSPEFALKPARVERLDPPRQPAGEVWFHKTGATLGFGAYAAYVPARRFGIVMLANKNYPNAARVTAAHDIMTALAGAR</sequence>
<protein>
    <recommendedName>
        <fullName evidence="3 6">Beta-lactamase</fullName>
        <ecNumber evidence="3 6">3.5.2.6</ecNumber>
    </recommendedName>
</protein>
<feature type="signal peptide" evidence="7">
    <location>
        <begin position="1"/>
        <end position="27"/>
    </location>
</feature>
<comment type="similarity">
    <text evidence="2 6">Belongs to the class-C beta-lactamase family.</text>
</comment>
<comment type="catalytic activity">
    <reaction evidence="1 6">
        <text>a beta-lactam + H2O = a substituted beta-amino acid</text>
        <dbReference type="Rhea" id="RHEA:20401"/>
        <dbReference type="ChEBI" id="CHEBI:15377"/>
        <dbReference type="ChEBI" id="CHEBI:35627"/>
        <dbReference type="ChEBI" id="CHEBI:140347"/>
        <dbReference type="EC" id="3.5.2.6"/>
    </reaction>
</comment>
<dbReference type="AlphaFoldDB" id="A0A5B2V9B6"/>
<name>A0A5B2V9B6_9HYPH</name>
<evidence type="ECO:0000256" key="3">
    <source>
        <dbReference type="ARBA" id="ARBA00012865"/>
    </source>
</evidence>
<dbReference type="InterPro" id="IPR001466">
    <property type="entry name" value="Beta-lactam-related"/>
</dbReference>
<dbReference type="GO" id="GO:0017001">
    <property type="term" value="P:antibiotic catabolic process"/>
    <property type="evidence" value="ECO:0007669"/>
    <property type="project" value="InterPro"/>
</dbReference>
<dbReference type="GO" id="GO:0030288">
    <property type="term" value="C:outer membrane-bounded periplasmic space"/>
    <property type="evidence" value="ECO:0007669"/>
    <property type="project" value="InterPro"/>
</dbReference>
<comment type="caution">
    <text evidence="9">The sequence shown here is derived from an EMBL/GenBank/DDBJ whole genome shotgun (WGS) entry which is preliminary data.</text>
</comment>
<evidence type="ECO:0000256" key="5">
    <source>
        <dbReference type="ARBA" id="ARBA00023251"/>
    </source>
</evidence>
<dbReference type="RefSeq" id="WP_149820680.1">
    <property type="nucleotide sequence ID" value="NZ_VUOA01000035.1"/>
</dbReference>
<dbReference type="InterPro" id="IPR012338">
    <property type="entry name" value="Beta-lactam/transpept-like"/>
</dbReference>
<dbReference type="GO" id="GO:0008800">
    <property type="term" value="F:beta-lactamase activity"/>
    <property type="evidence" value="ECO:0007669"/>
    <property type="project" value="UniProtKB-UniRule"/>
</dbReference>
<dbReference type="InterPro" id="IPR058136">
    <property type="entry name" value="AmpC"/>
</dbReference>
<dbReference type="NCBIfam" id="NF033085">
    <property type="entry name" value="bla_class_C"/>
    <property type="match status" value="1"/>
</dbReference>
<evidence type="ECO:0000313" key="10">
    <source>
        <dbReference type="Proteomes" id="UP000323142"/>
    </source>
</evidence>
<accession>A0A5B2V9B6</accession>
<feature type="chain" id="PRO_5023016252" description="Beta-lactamase" evidence="7">
    <location>
        <begin position="28"/>
        <end position="391"/>
    </location>
</feature>
<dbReference type="Pfam" id="PF00144">
    <property type="entry name" value="Beta-lactamase"/>
    <property type="match status" value="1"/>
</dbReference>
<reference evidence="9 10" key="1">
    <citation type="submission" date="2019-09" db="EMBL/GenBank/DDBJ databases">
        <title>Salinarimonas rosea gen. nov., sp. nov., a new member of the a-2 subgroup of the Proteobacteria.</title>
        <authorList>
            <person name="Liu J."/>
        </authorList>
    </citation>
    <scope>NUCLEOTIDE SEQUENCE [LARGE SCALE GENOMIC DNA]</scope>
    <source>
        <strain evidence="9 10">BN140002</strain>
    </source>
</reference>
<dbReference type="PROSITE" id="PS00336">
    <property type="entry name" value="BETA_LACTAMASE_C"/>
    <property type="match status" value="1"/>
</dbReference>
<evidence type="ECO:0000313" key="9">
    <source>
        <dbReference type="EMBL" id="KAA2235426.1"/>
    </source>
</evidence>
<dbReference type="EMBL" id="VUOA01000035">
    <property type="protein sequence ID" value="KAA2235426.1"/>
    <property type="molecule type" value="Genomic_DNA"/>
</dbReference>
<reference evidence="9 10" key="2">
    <citation type="submission" date="2019-09" db="EMBL/GenBank/DDBJ databases">
        <authorList>
            <person name="Jin C."/>
        </authorList>
    </citation>
    <scope>NUCLEOTIDE SEQUENCE [LARGE SCALE GENOMIC DNA]</scope>
    <source>
        <strain evidence="9 10">BN140002</strain>
    </source>
</reference>
<evidence type="ECO:0000256" key="1">
    <source>
        <dbReference type="ARBA" id="ARBA00001526"/>
    </source>
</evidence>
<evidence type="ECO:0000256" key="2">
    <source>
        <dbReference type="ARBA" id="ARBA00007840"/>
    </source>
</evidence>
<evidence type="ECO:0000256" key="6">
    <source>
        <dbReference type="RuleBase" id="RU361140"/>
    </source>
</evidence>
<dbReference type="GO" id="GO:0046677">
    <property type="term" value="P:response to antibiotic"/>
    <property type="evidence" value="ECO:0007669"/>
    <property type="project" value="UniProtKB-UniRule"/>
</dbReference>
<dbReference type="SUPFAM" id="SSF56601">
    <property type="entry name" value="beta-lactamase/transpeptidase-like"/>
    <property type="match status" value="1"/>
</dbReference>
<dbReference type="PANTHER" id="PTHR46825:SF8">
    <property type="entry name" value="BETA-LACTAMASE-RELATED"/>
    <property type="match status" value="1"/>
</dbReference>
<dbReference type="PANTHER" id="PTHR46825">
    <property type="entry name" value="D-ALANYL-D-ALANINE-CARBOXYPEPTIDASE/ENDOPEPTIDASE AMPH"/>
    <property type="match status" value="1"/>
</dbReference>